<proteinExistence type="predicted"/>
<dbReference type="Pfam" id="PF07714">
    <property type="entry name" value="PK_Tyr_Ser-Thr"/>
    <property type="match status" value="1"/>
</dbReference>
<accession>A0ABU6VVB0</accession>
<feature type="region of interest" description="Disordered" evidence="1">
    <location>
        <begin position="135"/>
        <end position="159"/>
    </location>
</feature>
<sequence>MSPEYAMFGKYSEKSDIFSFGVMILEIVSGKKNSSSYDYSYSSDGLLSHAWKQWRDGTPFQILDPNLHESCSQMEVIRCIQVGLLCVQENPSDRPQMAEVVSYLSNLSIELLSPHEPAFFVHGRMNPNMVAMEEDSGHLSNSSTQHSLNEMSISISVPR</sequence>
<keyword evidence="4" id="KW-1185">Reference proteome</keyword>
<comment type="caution">
    <text evidence="3">The sequence shown here is derived from an EMBL/GenBank/DDBJ whole genome shotgun (WGS) entry which is preliminary data.</text>
</comment>
<evidence type="ECO:0000256" key="1">
    <source>
        <dbReference type="SAM" id="MobiDB-lite"/>
    </source>
</evidence>
<protein>
    <recommendedName>
        <fullName evidence="2">Protein kinase domain-containing protein</fullName>
    </recommendedName>
</protein>
<organism evidence="3 4">
    <name type="scientific">Stylosanthes scabra</name>
    <dbReference type="NCBI Taxonomy" id="79078"/>
    <lineage>
        <taxon>Eukaryota</taxon>
        <taxon>Viridiplantae</taxon>
        <taxon>Streptophyta</taxon>
        <taxon>Embryophyta</taxon>
        <taxon>Tracheophyta</taxon>
        <taxon>Spermatophyta</taxon>
        <taxon>Magnoliopsida</taxon>
        <taxon>eudicotyledons</taxon>
        <taxon>Gunneridae</taxon>
        <taxon>Pentapetalae</taxon>
        <taxon>rosids</taxon>
        <taxon>fabids</taxon>
        <taxon>Fabales</taxon>
        <taxon>Fabaceae</taxon>
        <taxon>Papilionoideae</taxon>
        <taxon>50 kb inversion clade</taxon>
        <taxon>dalbergioids sensu lato</taxon>
        <taxon>Dalbergieae</taxon>
        <taxon>Pterocarpus clade</taxon>
        <taxon>Stylosanthes</taxon>
    </lineage>
</organism>
<dbReference type="PROSITE" id="PS50011">
    <property type="entry name" value="PROTEIN_KINASE_DOM"/>
    <property type="match status" value="1"/>
</dbReference>
<dbReference type="EMBL" id="JASCZI010152256">
    <property type="protein sequence ID" value="MED6175773.1"/>
    <property type="molecule type" value="Genomic_DNA"/>
</dbReference>
<gene>
    <name evidence="3" type="ORF">PIB30_081489</name>
</gene>
<name>A0ABU6VVB0_9FABA</name>
<dbReference type="PANTHER" id="PTHR27006:SF606">
    <property type="entry name" value="INTERLEUKIN-1 RECEPTOR-ASSOCIATED KINASE 4"/>
    <property type="match status" value="1"/>
</dbReference>
<dbReference type="Gene3D" id="1.10.510.10">
    <property type="entry name" value="Transferase(Phosphotransferase) domain 1"/>
    <property type="match status" value="1"/>
</dbReference>
<dbReference type="PANTHER" id="PTHR27006">
    <property type="entry name" value="PROMASTIGOTE SURFACE ANTIGEN PROTEIN PSA"/>
    <property type="match status" value="1"/>
</dbReference>
<reference evidence="3 4" key="1">
    <citation type="journal article" date="2023" name="Plants (Basel)">
        <title>Bridging the Gap: Combining Genomics and Transcriptomics Approaches to Understand Stylosanthes scabra, an Orphan Legume from the Brazilian Caatinga.</title>
        <authorList>
            <person name="Ferreira-Neto J.R.C."/>
            <person name="da Silva M.D."/>
            <person name="Binneck E."/>
            <person name="de Melo N.F."/>
            <person name="da Silva R.H."/>
            <person name="de Melo A.L.T.M."/>
            <person name="Pandolfi V."/>
            <person name="Bustamante F.O."/>
            <person name="Brasileiro-Vidal A.C."/>
            <person name="Benko-Iseppon A.M."/>
        </authorList>
    </citation>
    <scope>NUCLEOTIDE SEQUENCE [LARGE SCALE GENOMIC DNA]</scope>
    <source>
        <tissue evidence="3">Leaves</tissue>
    </source>
</reference>
<dbReference type="Proteomes" id="UP001341840">
    <property type="component" value="Unassembled WGS sequence"/>
</dbReference>
<dbReference type="SUPFAM" id="SSF56112">
    <property type="entry name" value="Protein kinase-like (PK-like)"/>
    <property type="match status" value="1"/>
</dbReference>
<evidence type="ECO:0000259" key="2">
    <source>
        <dbReference type="PROSITE" id="PS50011"/>
    </source>
</evidence>
<dbReference type="InterPro" id="IPR011009">
    <property type="entry name" value="Kinase-like_dom_sf"/>
</dbReference>
<evidence type="ECO:0000313" key="3">
    <source>
        <dbReference type="EMBL" id="MED6175773.1"/>
    </source>
</evidence>
<dbReference type="InterPro" id="IPR001245">
    <property type="entry name" value="Ser-Thr/Tyr_kinase_cat_dom"/>
</dbReference>
<feature type="compositionally biased region" description="Polar residues" evidence="1">
    <location>
        <begin position="138"/>
        <end position="159"/>
    </location>
</feature>
<dbReference type="InterPro" id="IPR000719">
    <property type="entry name" value="Prot_kinase_dom"/>
</dbReference>
<feature type="domain" description="Protein kinase" evidence="2">
    <location>
        <begin position="1"/>
        <end position="119"/>
    </location>
</feature>
<evidence type="ECO:0000313" key="4">
    <source>
        <dbReference type="Proteomes" id="UP001341840"/>
    </source>
</evidence>